<dbReference type="GO" id="GO:0016020">
    <property type="term" value="C:membrane"/>
    <property type="evidence" value="ECO:0007669"/>
    <property type="project" value="InterPro"/>
</dbReference>
<dbReference type="PATRIC" id="fig|1227490.4.peg.1836"/>
<sequence length="280" mass="29034">MKVGAGVLYLHRSGGSDRLDGLARRGWWDRWHDWSIGLLLACQVSVLAVVVTGAWLALQQPDPTAMNAPENTVAVPGVNAFMPLAAAPYVIVALVVATGVHEFGHAIACRREAIPVRESGIALLFGVIPLAAYVLPGEALDDAPRRSKLRVFAAGVANNVLVAVLALAALFAPVTGSPTDAFMQYFGWAVSGGAPPTAGSIAALGAGTNLAFWTALLSANVGLMNALPVSILDGGRVLSLGLESIGRPRTARRRRLTVHATGIVALLAVVVAVVAPHLRG</sequence>
<comment type="subcellular location">
    <subcellularLocation>
        <location evidence="1">Endomembrane system</location>
        <topology evidence="1">Multi-pass membrane protein</topology>
    </subcellularLocation>
</comment>
<feature type="domain" description="Peptidase M50" evidence="6">
    <location>
        <begin position="89"/>
        <end position="268"/>
    </location>
</feature>
<feature type="transmembrane region" description="Helical" evidence="5">
    <location>
        <begin position="256"/>
        <end position="278"/>
    </location>
</feature>
<keyword evidence="3 5" id="KW-1133">Transmembrane helix</keyword>
<dbReference type="PANTHER" id="PTHR13325:SF3">
    <property type="entry name" value="MEMBRANE-BOUND TRANSCRIPTION FACTOR SITE-2 PROTEASE"/>
    <property type="match status" value="1"/>
</dbReference>
<dbReference type="GO" id="GO:0031293">
    <property type="term" value="P:membrane protein intracellular domain proteolysis"/>
    <property type="evidence" value="ECO:0007669"/>
    <property type="project" value="TreeGrafter"/>
</dbReference>
<keyword evidence="8" id="KW-1185">Reference proteome</keyword>
<evidence type="ECO:0000259" key="6">
    <source>
        <dbReference type="Pfam" id="PF02163"/>
    </source>
</evidence>
<dbReference type="EMBL" id="AOIQ01000014">
    <property type="protein sequence ID" value="ELZ10936.1"/>
    <property type="molecule type" value="Genomic_DNA"/>
</dbReference>
<dbReference type="GO" id="GO:0005737">
    <property type="term" value="C:cytoplasm"/>
    <property type="evidence" value="ECO:0007669"/>
    <property type="project" value="TreeGrafter"/>
</dbReference>
<feature type="transmembrane region" description="Helical" evidence="5">
    <location>
        <begin position="151"/>
        <end position="173"/>
    </location>
</feature>
<dbReference type="AlphaFoldDB" id="M0BJ65"/>
<evidence type="ECO:0000256" key="5">
    <source>
        <dbReference type="SAM" id="Phobius"/>
    </source>
</evidence>
<evidence type="ECO:0000256" key="4">
    <source>
        <dbReference type="ARBA" id="ARBA00023136"/>
    </source>
</evidence>
<evidence type="ECO:0000313" key="8">
    <source>
        <dbReference type="Proteomes" id="UP000011560"/>
    </source>
</evidence>
<dbReference type="STRING" id="1227490.C479_09003"/>
<feature type="transmembrane region" description="Helical" evidence="5">
    <location>
        <begin position="210"/>
        <end position="235"/>
    </location>
</feature>
<comment type="caution">
    <text evidence="7">The sequence shown here is derived from an EMBL/GenBank/DDBJ whole genome shotgun (WGS) entry which is preliminary data.</text>
</comment>
<dbReference type="InterPro" id="IPR008915">
    <property type="entry name" value="Peptidase_M50"/>
</dbReference>
<evidence type="ECO:0000256" key="3">
    <source>
        <dbReference type="ARBA" id="ARBA00022989"/>
    </source>
</evidence>
<feature type="transmembrane region" description="Helical" evidence="5">
    <location>
        <begin position="121"/>
        <end position="139"/>
    </location>
</feature>
<dbReference type="Pfam" id="PF02163">
    <property type="entry name" value="Peptidase_M50"/>
    <property type="match status" value="1"/>
</dbReference>
<dbReference type="Proteomes" id="UP000011560">
    <property type="component" value="Unassembled WGS sequence"/>
</dbReference>
<evidence type="ECO:0000313" key="7">
    <source>
        <dbReference type="EMBL" id="ELZ10936.1"/>
    </source>
</evidence>
<gene>
    <name evidence="7" type="ORF">C479_09003</name>
</gene>
<proteinExistence type="predicted"/>
<dbReference type="GO" id="GO:0012505">
    <property type="term" value="C:endomembrane system"/>
    <property type="evidence" value="ECO:0007669"/>
    <property type="project" value="UniProtKB-SubCell"/>
</dbReference>
<name>M0BJ65_9EURY</name>
<keyword evidence="4 5" id="KW-0472">Membrane</keyword>
<dbReference type="GO" id="GO:0004222">
    <property type="term" value="F:metalloendopeptidase activity"/>
    <property type="evidence" value="ECO:0007669"/>
    <property type="project" value="InterPro"/>
</dbReference>
<feature type="transmembrane region" description="Helical" evidence="5">
    <location>
        <begin position="185"/>
        <end position="204"/>
    </location>
</feature>
<reference evidence="7 8" key="1">
    <citation type="journal article" date="2014" name="PLoS Genet.">
        <title>Phylogenetically driven sequencing of extremely halophilic archaea reveals strategies for static and dynamic osmo-response.</title>
        <authorList>
            <person name="Becker E.A."/>
            <person name="Seitzer P.M."/>
            <person name="Tritt A."/>
            <person name="Larsen D."/>
            <person name="Krusor M."/>
            <person name="Yao A.I."/>
            <person name="Wu D."/>
            <person name="Madern D."/>
            <person name="Eisen J.A."/>
            <person name="Darling A.E."/>
            <person name="Facciotti M.T."/>
        </authorList>
    </citation>
    <scope>NUCLEOTIDE SEQUENCE [LARGE SCALE GENOMIC DNA]</scope>
    <source>
        <strain evidence="7 8">JCM 14624</strain>
    </source>
</reference>
<protein>
    <submittedName>
        <fullName evidence="7">Peptidase M50</fullName>
    </submittedName>
</protein>
<dbReference type="InterPro" id="IPR001193">
    <property type="entry name" value="MBTPS2"/>
</dbReference>
<evidence type="ECO:0000256" key="2">
    <source>
        <dbReference type="ARBA" id="ARBA00022692"/>
    </source>
</evidence>
<evidence type="ECO:0000256" key="1">
    <source>
        <dbReference type="ARBA" id="ARBA00004127"/>
    </source>
</evidence>
<feature type="transmembrane region" description="Helical" evidence="5">
    <location>
        <begin position="34"/>
        <end position="58"/>
    </location>
</feature>
<dbReference type="PANTHER" id="PTHR13325">
    <property type="entry name" value="PROTEASE M50 MEMBRANE-BOUND TRANSCRIPTION FACTOR SITE 2 PROTEASE"/>
    <property type="match status" value="1"/>
</dbReference>
<accession>M0BJ65</accession>
<keyword evidence="2 5" id="KW-0812">Transmembrane</keyword>
<organism evidence="7 8">
    <name type="scientific">Halovivax asiaticus JCM 14624</name>
    <dbReference type="NCBI Taxonomy" id="1227490"/>
    <lineage>
        <taxon>Archaea</taxon>
        <taxon>Methanobacteriati</taxon>
        <taxon>Methanobacteriota</taxon>
        <taxon>Stenosarchaea group</taxon>
        <taxon>Halobacteria</taxon>
        <taxon>Halobacteriales</taxon>
        <taxon>Natrialbaceae</taxon>
        <taxon>Halovivax</taxon>
    </lineage>
</organism>
<feature type="transmembrane region" description="Helical" evidence="5">
    <location>
        <begin position="78"/>
        <end position="100"/>
    </location>
</feature>